<dbReference type="EMBL" id="JAUUIA010000319">
    <property type="protein sequence ID" value="MDP0971100.1"/>
    <property type="molecule type" value="Genomic_DNA"/>
</dbReference>
<feature type="non-terminal residue" evidence="1">
    <location>
        <position position="1"/>
    </location>
</feature>
<evidence type="ECO:0000313" key="2">
    <source>
        <dbReference type="Proteomes" id="UP001244490"/>
    </source>
</evidence>
<sequence length="70" mass="7837">TLPSGIGLHTLRKQTRGNSVALMLSLRWGERDTTFARKGTGLIGPLMNEGWFNRSTRSWFGHQSRLAVPL</sequence>
<accession>A0AAW8AL13</accession>
<dbReference type="Proteomes" id="UP001244490">
    <property type="component" value="Unassembled WGS sequence"/>
</dbReference>
<comment type="caution">
    <text evidence="1">The sequence shown here is derived from an EMBL/GenBank/DDBJ whole genome shotgun (WGS) entry which is preliminary data.</text>
</comment>
<dbReference type="AlphaFoldDB" id="A0AAW8AL13"/>
<organism evidence="1 2">
    <name type="scientific">Klebsiella pneumoniae</name>
    <dbReference type="NCBI Taxonomy" id="573"/>
    <lineage>
        <taxon>Bacteria</taxon>
        <taxon>Pseudomonadati</taxon>
        <taxon>Pseudomonadota</taxon>
        <taxon>Gammaproteobacteria</taxon>
        <taxon>Enterobacterales</taxon>
        <taxon>Enterobacteriaceae</taxon>
        <taxon>Klebsiella/Raoultella group</taxon>
        <taxon>Klebsiella</taxon>
        <taxon>Klebsiella pneumoniae complex</taxon>
    </lineage>
</organism>
<gene>
    <name evidence="1" type="ORF">Q6294_29605</name>
</gene>
<protein>
    <submittedName>
        <fullName evidence="1">Uncharacterized protein</fullName>
    </submittedName>
</protein>
<evidence type="ECO:0000313" key="1">
    <source>
        <dbReference type="EMBL" id="MDP0971100.1"/>
    </source>
</evidence>
<name>A0AAW8AL13_KLEPN</name>
<proteinExistence type="predicted"/>
<reference evidence="1" key="1">
    <citation type="submission" date="2023-07" db="EMBL/GenBank/DDBJ databases">
        <authorList>
            <person name="Peng Z."/>
        </authorList>
    </citation>
    <scope>NUCLEOTIDE SEQUENCE</scope>
    <source>
        <strain evidence="1">KP219</strain>
    </source>
</reference>